<dbReference type="SUPFAM" id="SSF56300">
    <property type="entry name" value="Metallo-dependent phosphatases"/>
    <property type="match status" value="1"/>
</dbReference>
<dbReference type="InterPro" id="IPR050126">
    <property type="entry name" value="Ap4A_hydrolase"/>
</dbReference>
<evidence type="ECO:0000259" key="2">
    <source>
        <dbReference type="Pfam" id="PF00149"/>
    </source>
</evidence>
<proteinExistence type="predicted"/>
<dbReference type="GO" id="GO:0000298">
    <property type="term" value="F:endopolyphosphatase activity"/>
    <property type="evidence" value="ECO:0007669"/>
    <property type="project" value="TreeGrafter"/>
</dbReference>
<evidence type="ECO:0000256" key="1">
    <source>
        <dbReference type="SAM" id="MobiDB-lite"/>
    </source>
</evidence>
<gene>
    <name evidence="4" type="ORF">EVG20_g1850</name>
</gene>
<name>A0A4Y9Z9L8_9AGAM</name>
<sequence>MSSAFFYGTLMHPKILKRVIQNDGAHLTISSAILTDHTRHHVKHADYPGILPYSTSKSLFDHELTEEEKSVRGTLVQGLTASDVHWLDLFEGSEYTRTTVSIHPLGPLIPLPTAALPDVESKVVPTSAPPLPQASELTETVEAQTYTWSAPVTDLEKTLWSYETFIRENAWKWVGVGAKDNEDYKEVDRRRDMAGNIVLLKCSRLSPEALEFQYGRAPLRAQKSGNEFTDHVHSILGAEKTSFPDFGQYVRMRSVPATQLSLDTPGRRAIFVGDIHGMSQAFHALLDKLSYNSDKDTLFHVGDVAAKGTHAGSLSVISYLTTHNITGIRGNHDQKIIEWRGWIEWIKELDHGKGAEWLNAVESRWQATNQNEDLDEERWIKKERKARKNERKWWSRVPEGWQMLSGHYKIARSISKAEYDYLRSLPLIIHLPSQHAFITHAGLLPYDPTRSITSSHQPLAHLPDLSHLGTPSLSLDGDRYGEDIKPEPTDENMRNAQELAILNEIKQNAVPWNILNMRNLAMDNTITRKTKKGTFWADIWNGMMPLCEGFDVNAANSKGGRLPCKPSTVIYGHTASRGLDVQRWTLGLDSGCVYGRRLTALVIDTPARQRRAVVADRAASDDDDDEDVKPSDDDDVEEGKTPKTVPFGVDGQARLFSVKCHKHKESKHKVTDNEDTEP</sequence>
<dbReference type="OrthoDB" id="10267127at2759"/>
<evidence type="ECO:0008006" key="6">
    <source>
        <dbReference type="Google" id="ProtNLM"/>
    </source>
</evidence>
<dbReference type="PANTHER" id="PTHR42850">
    <property type="entry name" value="METALLOPHOSPHOESTERASE"/>
    <property type="match status" value="1"/>
</dbReference>
<feature type="domain" description="Calcineurin-like phosphoesterase" evidence="2">
    <location>
        <begin position="269"/>
        <end position="415"/>
    </location>
</feature>
<dbReference type="Pfam" id="PF06094">
    <property type="entry name" value="GGACT"/>
    <property type="match status" value="1"/>
</dbReference>
<dbReference type="InterPro" id="IPR029052">
    <property type="entry name" value="Metallo-depent_PP-like"/>
</dbReference>
<dbReference type="InterPro" id="IPR036568">
    <property type="entry name" value="GGCT-like_sf"/>
</dbReference>
<dbReference type="InterPro" id="IPR009288">
    <property type="entry name" value="AIG2-like_dom"/>
</dbReference>
<protein>
    <recommendedName>
        <fullName evidence="6">Calcineurin-like phosphoesterase domain-containing protein</fullName>
    </recommendedName>
</protein>
<feature type="compositionally biased region" description="Acidic residues" evidence="1">
    <location>
        <begin position="621"/>
        <end position="637"/>
    </location>
</feature>
<dbReference type="STRING" id="205917.A0A4Y9Z9L8"/>
<evidence type="ECO:0000313" key="5">
    <source>
        <dbReference type="Proteomes" id="UP000298327"/>
    </source>
</evidence>
<dbReference type="AlphaFoldDB" id="A0A4Y9Z9L8"/>
<dbReference type="PANTHER" id="PTHR42850:SF4">
    <property type="entry name" value="ZINC-DEPENDENT ENDOPOLYPHOSPHATASE"/>
    <property type="match status" value="1"/>
</dbReference>
<feature type="region of interest" description="Disordered" evidence="1">
    <location>
        <begin position="614"/>
        <end position="648"/>
    </location>
</feature>
<dbReference type="InterPro" id="IPR004843">
    <property type="entry name" value="Calcineurin-like_PHP"/>
</dbReference>
<dbReference type="InterPro" id="IPR013024">
    <property type="entry name" value="GGCT-like"/>
</dbReference>
<dbReference type="EMBL" id="SEOQ01000064">
    <property type="protein sequence ID" value="TFY71164.1"/>
    <property type="molecule type" value="Genomic_DNA"/>
</dbReference>
<feature type="domain" description="Gamma-glutamylcyclotransferase AIG2-like" evidence="3">
    <location>
        <begin position="5"/>
        <end position="102"/>
    </location>
</feature>
<comment type="caution">
    <text evidence="4">The sequence shown here is derived from an EMBL/GenBank/DDBJ whole genome shotgun (WGS) entry which is preliminary data.</text>
</comment>
<dbReference type="CDD" id="cd06661">
    <property type="entry name" value="GGCT_like"/>
    <property type="match status" value="1"/>
</dbReference>
<dbReference type="Pfam" id="PF00149">
    <property type="entry name" value="Metallophos"/>
    <property type="match status" value="1"/>
</dbReference>
<dbReference type="Gene3D" id="3.60.21.10">
    <property type="match status" value="1"/>
</dbReference>
<dbReference type="Proteomes" id="UP000298327">
    <property type="component" value="Unassembled WGS sequence"/>
</dbReference>
<accession>A0A4Y9Z9L8</accession>
<dbReference type="GO" id="GO:0005737">
    <property type="term" value="C:cytoplasm"/>
    <property type="evidence" value="ECO:0007669"/>
    <property type="project" value="TreeGrafter"/>
</dbReference>
<organism evidence="4 5">
    <name type="scientific">Dentipellis fragilis</name>
    <dbReference type="NCBI Taxonomy" id="205917"/>
    <lineage>
        <taxon>Eukaryota</taxon>
        <taxon>Fungi</taxon>
        <taxon>Dikarya</taxon>
        <taxon>Basidiomycota</taxon>
        <taxon>Agaricomycotina</taxon>
        <taxon>Agaricomycetes</taxon>
        <taxon>Russulales</taxon>
        <taxon>Hericiaceae</taxon>
        <taxon>Dentipellis</taxon>
    </lineage>
</organism>
<evidence type="ECO:0000313" key="4">
    <source>
        <dbReference type="EMBL" id="TFY71164.1"/>
    </source>
</evidence>
<dbReference type="GO" id="GO:0016791">
    <property type="term" value="F:phosphatase activity"/>
    <property type="evidence" value="ECO:0007669"/>
    <property type="project" value="TreeGrafter"/>
</dbReference>
<reference evidence="4 5" key="1">
    <citation type="submission" date="2019-02" db="EMBL/GenBank/DDBJ databases">
        <title>Genome sequencing of the rare red list fungi Dentipellis fragilis.</title>
        <authorList>
            <person name="Buettner E."/>
            <person name="Kellner H."/>
        </authorList>
    </citation>
    <scope>NUCLEOTIDE SEQUENCE [LARGE SCALE GENOMIC DNA]</scope>
    <source>
        <strain evidence="4 5">DSM 105465</strain>
    </source>
</reference>
<keyword evidence="5" id="KW-1185">Reference proteome</keyword>
<dbReference type="Gene3D" id="3.10.490.10">
    <property type="entry name" value="Gamma-glutamyl cyclotransferase-like"/>
    <property type="match status" value="1"/>
</dbReference>
<evidence type="ECO:0000259" key="3">
    <source>
        <dbReference type="Pfam" id="PF06094"/>
    </source>
</evidence>
<dbReference type="GO" id="GO:0006798">
    <property type="term" value="P:polyphosphate catabolic process"/>
    <property type="evidence" value="ECO:0007669"/>
    <property type="project" value="TreeGrafter"/>
</dbReference>
<dbReference type="SUPFAM" id="SSF110857">
    <property type="entry name" value="Gamma-glutamyl cyclotransferase-like"/>
    <property type="match status" value="1"/>
</dbReference>